<comment type="subcellular location">
    <subcellularLocation>
        <location evidence="9">Cytoplasm</location>
    </subcellularLocation>
</comment>
<dbReference type="InterPro" id="IPR036217">
    <property type="entry name" value="MethylDNA_cys_MeTrfase_DNAb"/>
</dbReference>
<dbReference type="EC" id="2.1.1.63" evidence="9"/>
<evidence type="ECO:0000256" key="9">
    <source>
        <dbReference type="HAMAP-Rule" id="MF_00772"/>
    </source>
</evidence>
<dbReference type="InterPro" id="IPR014048">
    <property type="entry name" value="MethylDNA_cys_MeTrfase_DNA-bd"/>
</dbReference>
<feature type="domain" description="Methylguanine DNA methyltransferase ribonuclease-like" evidence="11">
    <location>
        <begin position="1"/>
        <end position="74"/>
    </location>
</feature>
<dbReference type="GO" id="GO:0006307">
    <property type="term" value="P:DNA alkylation repair"/>
    <property type="evidence" value="ECO:0007669"/>
    <property type="project" value="UniProtKB-UniRule"/>
</dbReference>
<dbReference type="HAMAP" id="MF_00772">
    <property type="entry name" value="OGT"/>
    <property type="match status" value="1"/>
</dbReference>
<evidence type="ECO:0000256" key="8">
    <source>
        <dbReference type="ARBA" id="ARBA00049348"/>
    </source>
</evidence>
<dbReference type="HOGENOM" id="CLU_000445_52_2_6"/>
<dbReference type="PATRIC" id="fig|1453496.5.peg.1604"/>
<dbReference type="Gene3D" id="1.10.10.10">
    <property type="entry name" value="Winged helix-like DNA-binding domain superfamily/Winged helix DNA-binding domain"/>
    <property type="match status" value="1"/>
</dbReference>
<keyword evidence="6 9" id="KW-0227">DNA damage</keyword>
<dbReference type="eggNOG" id="COG0350">
    <property type="taxonomic scope" value="Bacteria"/>
</dbReference>
<feature type="domain" description="Methylated-DNA-[protein]-cysteine S-methyltransferase DNA binding" evidence="10">
    <location>
        <begin position="78"/>
        <end position="157"/>
    </location>
</feature>
<accession>A0A097R0S9</accession>
<reference evidence="12 13" key="1">
    <citation type="journal article" date="2014" name="Gut Pathog.">
        <title>Gene clusters of Hafnia alvei strain FB1 important in survival and pathogenesis: a draft genome perspective.</title>
        <authorList>
            <person name="Tan J.Y."/>
            <person name="Yin W.F."/>
            <person name="Chan K.G."/>
        </authorList>
    </citation>
    <scope>NUCLEOTIDE SEQUENCE [LARGE SCALE GENOMIC DNA]</scope>
    <source>
        <strain evidence="12 13">FB1</strain>
    </source>
</reference>
<dbReference type="InterPro" id="IPR008332">
    <property type="entry name" value="MethylG_MeTrfase_N"/>
</dbReference>
<evidence type="ECO:0000256" key="6">
    <source>
        <dbReference type="ARBA" id="ARBA00022763"/>
    </source>
</evidence>
<comment type="catalytic activity">
    <reaction evidence="8 9">
        <text>a 6-O-methyl-2'-deoxyguanosine in DNA + L-cysteinyl-[protein] = S-methyl-L-cysteinyl-[protein] + a 2'-deoxyguanosine in DNA</text>
        <dbReference type="Rhea" id="RHEA:24000"/>
        <dbReference type="Rhea" id="RHEA-COMP:10131"/>
        <dbReference type="Rhea" id="RHEA-COMP:10132"/>
        <dbReference type="Rhea" id="RHEA-COMP:11367"/>
        <dbReference type="Rhea" id="RHEA-COMP:11368"/>
        <dbReference type="ChEBI" id="CHEBI:29950"/>
        <dbReference type="ChEBI" id="CHEBI:82612"/>
        <dbReference type="ChEBI" id="CHEBI:85445"/>
        <dbReference type="ChEBI" id="CHEBI:85448"/>
        <dbReference type="EC" id="2.1.1.63"/>
    </reaction>
</comment>
<evidence type="ECO:0000256" key="7">
    <source>
        <dbReference type="ARBA" id="ARBA00023204"/>
    </source>
</evidence>
<dbReference type="GO" id="GO:0005737">
    <property type="term" value="C:cytoplasm"/>
    <property type="evidence" value="ECO:0007669"/>
    <property type="project" value="UniProtKB-SubCell"/>
</dbReference>
<evidence type="ECO:0000313" key="12">
    <source>
        <dbReference type="EMBL" id="AIU72343.1"/>
    </source>
</evidence>
<dbReference type="CDD" id="cd06445">
    <property type="entry name" value="ATase"/>
    <property type="match status" value="1"/>
</dbReference>
<dbReference type="GO" id="GO:0032259">
    <property type="term" value="P:methylation"/>
    <property type="evidence" value="ECO:0007669"/>
    <property type="project" value="UniProtKB-KW"/>
</dbReference>
<evidence type="ECO:0000256" key="5">
    <source>
        <dbReference type="ARBA" id="ARBA00022679"/>
    </source>
</evidence>
<feature type="active site" description="Nucleophile; methyl group acceptor" evidence="9">
    <location>
        <position position="129"/>
    </location>
</feature>
<dbReference type="AlphaFoldDB" id="A0A097R0S9"/>
<evidence type="ECO:0000256" key="3">
    <source>
        <dbReference type="ARBA" id="ARBA00022490"/>
    </source>
</evidence>
<keyword evidence="4 9" id="KW-0489">Methyltransferase</keyword>
<dbReference type="FunFam" id="1.10.10.10:FF:000214">
    <property type="entry name" value="Methylated-DNA--protein-cysteine methyltransferase"/>
    <property type="match status" value="1"/>
</dbReference>
<dbReference type="OrthoDB" id="9802228at2"/>
<evidence type="ECO:0000313" key="13">
    <source>
        <dbReference type="Proteomes" id="UP000029986"/>
    </source>
</evidence>
<dbReference type="KEGG" id="hav:AT03_08045"/>
<dbReference type="SUPFAM" id="SSF46767">
    <property type="entry name" value="Methylated DNA-protein cysteine methyltransferase, C-terminal domain"/>
    <property type="match status" value="1"/>
</dbReference>
<dbReference type="GO" id="GO:0003908">
    <property type="term" value="F:methylated-DNA-[protein]-cysteine S-methyltransferase activity"/>
    <property type="evidence" value="ECO:0007669"/>
    <property type="project" value="UniProtKB-UniRule"/>
</dbReference>
<proteinExistence type="inferred from homology"/>
<organism evidence="12 13">
    <name type="scientific">Hafnia alvei FB1</name>
    <dbReference type="NCBI Taxonomy" id="1453496"/>
    <lineage>
        <taxon>Bacteria</taxon>
        <taxon>Pseudomonadati</taxon>
        <taxon>Pseudomonadota</taxon>
        <taxon>Gammaproteobacteria</taxon>
        <taxon>Enterobacterales</taxon>
        <taxon>Hafniaceae</taxon>
        <taxon>Hafnia</taxon>
    </lineage>
</organism>
<sequence>MYHALYSSPVGMLRLVSDEKGLRQLWLPNEIEEKFCPAEWIEDGDFSINRQIRDCLDAYFAGEKRRFDNLPLAPVGTAFQQSVWKALLTIPYGTISHYSVIANALNNPKAVRAVGGAVGRNPISILIPCHRVLGKDLSLTGYSGGLPIKKALLDLEKISYRS</sequence>
<dbReference type="SUPFAM" id="SSF53155">
    <property type="entry name" value="Methylated DNA-protein cysteine methyltransferase domain"/>
    <property type="match status" value="1"/>
</dbReference>
<gene>
    <name evidence="12" type="ORF">AT03_08045</name>
</gene>
<evidence type="ECO:0000259" key="10">
    <source>
        <dbReference type="Pfam" id="PF01035"/>
    </source>
</evidence>
<dbReference type="Proteomes" id="UP000029986">
    <property type="component" value="Chromosome"/>
</dbReference>
<dbReference type="Pfam" id="PF01035">
    <property type="entry name" value="DNA_binding_1"/>
    <property type="match status" value="1"/>
</dbReference>
<keyword evidence="5 9" id="KW-0808">Transferase</keyword>
<dbReference type="InterPro" id="IPR023546">
    <property type="entry name" value="MGMT"/>
</dbReference>
<dbReference type="PROSITE" id="PS00374">
    <property type="entry name" value="MGMT"/>
    <property type="match status" value="1"/>
</dbReference>
<evidence type="ECO:0000256" key="2">
    <source>
        <dbReference type="ARBA" id="ARBA00008711"/>
    </source>
</evidence>
<dbReference type="PANTHER" id="PTHR10815:SF5">
    <property type="entry name" value="METHYLATED-DNA--PROTEIN-CYSTEINE METHYLTRANSFERASE"/>
    <property type="match status" value="1"/>
</dbReference>
<dbReference type="NCBIfam" id="TIGR00589">
    <property type="entry name" value="ogt"/>
    <property type="match status" value="1"/>
</dbReference>
<comment type="function">
    <text evidence="9">Involved in the cellular defense against the biological effects of O6-methylguanine (O6-MeG) and O4-methylthymine (O4-MeT) in DNA. Repairs the methylated nucleobase in DNA by stoichiometrically transferring the methyl group to a cysteine residue in the enzyme. This is a suicide reaction: the enzyme is irreversibly inactivated.</text>
</comment>
<dbReference type="InterPro" id="IPR001497">
    <property type="entry name" value="MethylDNA_cys_MeTrfase_AS"/>
</dbReference>
<name>A0A097R0S9_HAFAL</name>
<comment type="miscellaneous">
    <text evidence="9">This enzyme catalyzes only one turnover and therefore is not strictly catalytic. According to one definition, an enzyme is a biocatalyst that acts repeatedly and over many reaction cycles.</text>
</comment>
<dbReference type="InterPro" id="IPR036388">
    <property type="entry name" value="WH-like_DNA-bd_sf"/>
</dbReference>
<evidence type="ECO:0000256" key="4">
    <source>
        <dbReference type="ARBA" id="ARBA00022603"/>
    </source>
</evidence>
<comment type="similarity">
    <text evidence="2 9">Belongs to the MGMT family.</text>
</comment>
<keyword evidence="7 9" id="KW-0234">DNA repair</keyword>
<evidence type="ECO:0000256" key="1">
    <source>
        <dbReference type="ARBA" id="ARBA00001286"/>
    </source>
</evidence>
<dbReference type="RefSeq" id="WP_025800921.1">
    <property type="nucleotide sequence ID" value="NZ_CP009706.1"/>
</dbReference>
<dbReference type="Pfam" id="PF02870">
    <property type="entry name" value="Methyltransf_1N"/>
    <property type="match status" value="1"/>
</dbReference>
<dbReference type="InterPro" id="IPR036631">
    <property type="entry name" value="MGMT_N_sf"/>
</dbReference>
<dbReference type="EMBL" id="CP009706">
    <property type="protein sequence ID" value="AIU72343.1"/>
    <property type="molecule type" value="Genomic_DNA"/>
</dbReference>
<evidence type="ECO:0000259" key="11">
    <source>
        <dbReference type="Pfam" id="PF02870"/>
    </source>
</evidence>
<dbReference type="Gene3D" id="3.30.160.70">
    <property type="entry name" value="Methylated DNA-protein cysteine methyltransferase domain"/>
    <property type="match status" value="1"/>
</dbReference>
<keyword evidence="13" id="KW-1185">Reference proteome</keyword>
<comment type="catalytic activity">
    <reaction evidence="1 9">
        <text>a 4-O-methyl-thymidine in DNA + L-cysteinyl-[protein] = a thymidine in DNA + S-methyl-L-cysteinyl-[protein]</text>
        <dbReference type="Rhea" id="RHEA:53428"/>
        <dbReference type="Rhea" id="RHEA-COMP:10131"/>
        <dbReference type="Rhea" id="RHEA-COMP:10132"/>
        <dbReference type="Rhea" id="RHEA-COMP:13555"/>
        <dbReference type="Rhea" id="RHEA-COMP:13556"/>
        <dbReference type="ChEBI" id="CHEBI:29950"/>
        <dbReference type="ChEBI" id="CHEBI:82612"/>
        <dbReference type="ChEBI" id="CHEBI:137386"/>
        <dbReference type="ChEBI" id="CHEBI:137387"/>
        <dbReference type="EC" id="2.1.1.63"/>
    </reaction>
</comment>
<dbReference type="PANTHER" id="PTHR10815">
    <property type="entry name" value="METHYLATED-DNA--PROTEIN-CYSTEINE METHYLTRANSFERASE"/>
    <property type="match status" value="1"/>
</dbReference>
<protein>
    <recommendedName>
        <fullName evidence="9">Methylated-DNA--protein-cysteine methyltransferase</fullName>
        <ecNumber evidence="9">2.1.1.63</ecNumber>
    </recommendedName>
    <alternativeName>
        <fullName evidence="9">6-O-methylguanine-DNA methyltransferase</fullName>
        <shortName evidence="9">MGMT</shortName>
    </alternativeName>
    <alternativeName>
        <fullName evidence="9">O-6-methylguanine-DNA-alkyltransferase</fullName>
    </alternativeName>
</protein>
<keyword evidence="3 9" id="KW-0963">Cytoplasm</keyword>